<feature type="chain" id="PRO_5043425475" description="Fe/B12 periplasmic-binding domain-containing protein" evidence="5">
    <location>
        <begin position="19"/>
        <end position="346"/>
    </location>
</feature>
<evidence type="ECO:0000256" key="3">
    <source>
        <dbReference type="ARBA" id="ARBA00022448"/>
    </source>
</evidence>
<accession>A0AAU7AVP4</accession>
<comment type="similarity">
    <text evidence="2">Belongs to the bacterial solute-binding protein 8 family.</text>
</comment>
<evidence type="ECO:0000256" key="1">
    <source>
        <dbReference type="ARBA" id="ARBA00004196"/>
    </source>
</evidence>
<dbReference type="InterPro" id="IPR002491">
    <property type="entry name" value="ABC_transptr_periplasmic_BD"/>
</dbReference>
<organism evidence="7">
    <name type="scientific">Paraconexibacter sp. AEG42_29</name>
    <dbReference type="NCBI Taxonomy" id="2997339"/>
    <lineage>
        <taxon>Bacteria</taxon>
        <taxon>Bacillati</taxon>
        <taxon>Actinomycetota</taxon>
        <taxon>Thermoleophilia</taxon>
        <taxon>Solirubrobacterales</taxon>
        <taxon>Paraconexibacteraceae</taxon>
        <taxon>Paraconexibacter</taxon>
    </lineage>
</organism>
<evidence type="ECO:0000256" key="5">
    <source>
        <dbReference type="SAM" id="SignalP"/>
    </source>
</evidence>
<dbReference type="GO" id="GO:1901678">
    <property type="term" value="P:iron coordination entity transport"/>
    <property type="evidence" value="ECO:0007669"/>
    <property type="project" value="UniProtKB-ARBA"/>
</dbReference>
<dbReference type="Pfam" id="PF01497">
    <property type="entry name" value="Peripla_BP_2"/>
    <property type="match status" value="1"/>
</dbReference>
<gene>
    <name evidence="7" type="ORF">DSM112329_02580</name>
</gene>
<evidence type="ECO:0000313" key="7">
    <source>
        <dbReference type="EMBL" id="XAY05722.1"/>
    </source>
</evidence>
<dbReference type="PROSITE" id="PS51257">
    <property type="entry name" value="PROKAR_LIPOPROTEIN"/>
    <property type="match status" value="1"/>
</dbReference>
<reference evidence="7" key="1">
    <citation type="submission" date="2022-12" db="EMBL/GenBank/DDBJ databases">
        <title>Paraconexibacter alkalitolerans sp. nov. and Baekduia alba sp. nov., isolated from soil and emended description of the genera Paraconexibacter (Chun et al., 2020) and Baekduia (An et al., 2020).</title>
        <authorList>
            <person name="Vieira S."/>
            <person name="Huber K.J."/>
            <person name="Geppert A."/>
            <person name="Wolf J."/>
            <person name="Neumann-Schaal M."/>
            <person name="Muesken M."/>
            <person name="Overmann J."/>
        </authorList>
    </citation>
    <scope>NUCLEOTIDE SEQUENCE</scope>
    <source>
        <strain evidence="7">AEG42_29</strain>
    </source>
</reference>
<dbReference type="Gene3D" id="3.40.50.1980">
    <property type="entry name" value="Nitrogenase molybdenum iron protein domain"/>
    <property type="match status" value="2"/>
</dbReference>
<feature type="signal peptide" evidence="5">
    <location>
        <begin position="1"/>
        <end position="18"/>
    </location>
</feature>
<dbReference type="EMBL" id="CP114014">
    <property type="protein sequence ID" value="XAY05722.1"/>
    <property type="molecule type" value="Genomic_DNA"/>
</dbReference>
<evidence type="ECO:0000256" key="4">
    <source>
        <dbReference type="ARBA" id="ARBA00022729"/>
    </source>
</evidence>
<sequence length="346" mass="37091">MRLRLFLLLLIAAFAVSACGSDDDGDATTPAASTSTAAKAASAFPVTVEHQFGSTTVPKTPQRIAVVGLTEQDTVLALGFKPIATTEWYGEQPYAVWPWAQAALGDAKPTVLSNKDGFEFEKIASLRPDLIIGTNAGMKRADYEKLSAIAPTITSEKGSTEYFDRWDRQTVQVARALGKEAEGRQLVADVKAGYAKVAAEHPEFAGKTVTFSQNGFYGGLIYVYPAGLNTEFLTYLGLKVNPKIGPLAKPGEQAGISAEKLDVLEADAILFATEAPKDIRALLKVPTFKTLEAVAENRSVYTDGTLAGAIYFISPLSLPYVLERLPDQLSAALAGKAPRRIIDTSR</sequence>
<dbReference type="GO" id="GO:0030288">
    <property type="term" value="C:outer membrane-bounded periplasmic space"/>
    <property type="evidence" value="ECO:0007669"/>
    <property type="project" value="TreeGrafter"/>
</dbReference>
<proteinExistence type="inferred from homology"/>
<dbReference type="PROSITE" id="PS50983">
    <property type="entry name" value="FE_B12_PBP"/>
    <property type="match status" value="1"/>
</dbReference>
<evidence type="ECO:0000259" key="6">
    <source>
        <dbReference type="PROSITE" id="PS50983"/>
    </source>
</evidence>
<dbReference type="SUPFAM" id="SSF53807">
    <property type="entry name" value="Helical backbone' metal receptor"/>
    <property type="match status" value="1"/>
</dbReference>
<comment type="subcellular location">
    <subcellularLocation>
        <location evidence="1">Cell envelope</location>
    </subcellularLocation>
</comment>
<protein>
    <recommendedName>
        <fullName evidence="6">Fe/B12 periplasmic-binding domain-containing protein</fullName>
    </recommendedName>
</protein>
<keyword evidence="3" id="KW-0813">Transport</keyword>
<dbReference type="PANTHER" id="PTHR30532">
    <property type="entry name" value="IRON III DICITRATE-BINDING PERIPLASMIC PROTEIN"/>
    <property type="match status" value="1"/>
</dbReference>
<dbReference type="RefSeq" id="WP_354702225.1">
    <property type="nucleotide sequence ID" value="NZ_CP114014.1"/>
</dbReference>
<feature type="domain" description="Fe/B12 periplasmic-binding" evidence="6">
    <location>
        <begin position="63"/>
        <end position="333"/>
    </location>
</feature>
<dbReference type="PANTHER" id="PTHR30532:SF24">
    <property type="entry name" value="FERRIC ENTEROBACTIN-BINDING PERIPLASMIC PROTEIN FEPB"/>
    <property type="match status" value="1"/>
</dbReference>
<dbReference type="KEGG" id="parq:DSM112329_02580"/>
<dbReference type="AlphaFoldDB" id="A0AAU7AVP4"/>
<evidence type="ECO:0000256" key="2">
    <source>
        <dbReference type="ARBA" id="ARBA00008814"/>
    </source>
</evidence>
<dbReference type="InterPro" id="IPR051313">
    <property type="entry name" value="Bact_iron-sidero_bind"/>
</dbReference>
<name>A0AAU7AVP4_9ACTN</name>
<keyword evidence="4 5" id="KW-0732">Signal</keyword>